<accession>A0A2G9YDW5</accession>
<dbReference type="GO" id="GO:0005737">
    <property type="term" value="C:cytoplasm"/>
    <property type="evidence" value="ECO:0007669"/>
    <property type="project" value="TreeGrafter"/>
</dbReference>
<reference evidence="3 4" key="1">
    <citation type="submission" date="2017-09" db="EMBL/GenBank/DDBJ databases">
        <title>Depth-based differentiation of microbial function through sediment-hosted aquifers and enrichment of novel symbionts in the deep terrestrial subsurface.</title>
        <authorList>
            <person name="Probst A.J."/>
            <person name="Ladd B."/>
            <person name="Jarett J.K."/>
            <person name="Geller-Mcgrath D.E."/>
            <person name="Sieber C.M."/>
            <person name="Emerson J.B."/>
            <person name="Anantharaman K."/>
            <person name="Thomas B.C."/>
            <person name="Malmstrom R."/>
            <person name="Stieglmeier M."/>
            <person name="Klingl A."/>
            <person name="Woyke T."/>
            <person name="Ryan C.M."/>
            <person name="Banfield J.F."/>
        </authorList>
    </citation>
    <scope>NUCLEOTIDE SEQUENCE [LARGE SCALE GENOMIC DNA]</scope>
    <source>
        <strain evidence="3">CG23_combo_of_CG06-09_8_20_14_all_37_13</strain>
    </source>
</reference>
<evidence type="ECO:0000313" key="4">
    <source>
        <dbReference type="Proteomes" id="UP000231480"/>
    </source>
</evidence>
<evidence type="ECO:0000256" key="2">
    <source>
        <dbReference type="ARBA" id="ARBA00022801"/>
    </source>
</evidence>
<dbReference type="EMBL" id="PCRH01000007">
    <property type="protein sequence ID" value="PIP17362.1"/>
    <property type="molecule type" value="Genomic_DNA"/>
</dbReference>
<sequence length="202" mass="23029">MSSQRESIAVISSRPRFMPALKDLIAYLEAANLNVYVLDWEFPEFNHKESLSVLASEAARHCSLGIFQPVIVTATGLFIEALNEFPGLHTGYIMKRIGNKGILKLLEGESNRNALWKFILAYCEPTKDPLLFEGITVGKISTAERGFDGYVFDFIFIPEDNNNKMTFSENIVLKKQVGSRWRACQKFLSWYKQHQAEEAEKQ</sequence>
<dbReference type="Pfam" id="PF01725">
    <property type="entry name" value="Ham1p_like"/>
    <property type="match status" value="1"/>
</dbReference>
<protein>
    <submittedName>
        <fullName evidence="3">Non-canonical purine NTP pyrophosphatase</fullName>
    </submittedName>
</protein>
<dbReference type="SUPFAM" id="SSF52972">
    <property type="entry name" value="ITPase-like"/>
    <property type="match status" value="1"/>
</dbReference>
<comment type="similarity">
    <text evidence="1">Belongs to the HAM1 NTPase family.</text>
</comment>
<dbReference type="GO" id="GO:0009143">
    <property type="term" value="P:nucleoside triphosphate catabolic process"/>
    <property type="evidence" value="ECO:0007669"/>
    <property type="project" value="InterPro"/>
</dbReference>
<dbReference type="AlphaFoldDB" id="A0A2G9YDW5"/>
<dbReference type="GO" id="GO:0047429">
    <property type="term" value="F:nucleoside triphosphate diphosphatase activity"/>
    <property type="evidence" value="ECO:0007669"/>
    <property type="project" value="InterPro"/>
</dbReference>
<dbReference type="PANTHER" id="PTHR11067:SF9">
    <property type="entry name" value="INOSINE TRIPHOSPHATE PYROPHOSPHATASE"/>
    <property type="match status" value="1"/>
</dbReference>
<dbReference type="PANTHER" id="PTHR11067">
    <property type="entry name" value="INOSINE TRIPHOSPHATE PYROPHOSPHATASE/HAM1 PROTEIN"/>
    <property type="match status" value="1"/>
</dbReference>
<evidence type="ECO:0000256" key="1">
    <source>
        <dbReference type="ARBA" id="ARBA00008023"/>
    </source>
</evidence>
<comment type="caution">
    <text evidence="3">The sequence shown here is derived from an EMBL/GenBank/DDBJ whole genome shotgun (WGS) entry which is preliminary data.</text>
</comment>
<dbReference type="Proteomes" id="UP000231480">
    <property type="component" value="Unassembled WGS sequence"/>
</dbReference>
<dbReference type="InterPro" id="IPR029001">
    <property type="entry name" value="ITPase-like_fam"/>
</dbReference>
<dbReference type="InterPro" id="IPR002637">
    <property type="entry name" value="RdgB/HAM1"/>
</dbReference>
<dbReference type="Gene3D" id="3.90.950.10">
    <property type="match status" value="1"/>
</dbReference>
<evidence type="ECO:0000313" key="3">
    <source>
        <dbReference type="EMBL" id="PIP17362.1"/>
    </source>
</evidence>
<name>A0A2G9YDW5_9BACT</name>
<keyword evidence="2" id="KW-0378">Hydrolase</keyword>
<organism evidence="3 4">
    <name type="scientific">Candidatus Portnoybacteria bacterium CG23_combo_of_CG06-09_8_20_14_all_37_13</name>
    <dbReference type="NCBI Taxonomy" id="1974819"/>
    <lineage>
        <taxon>Bacteria</taxon>
        <taxon>Candidatus Portnoyibacteriota</taxon>
    </lineage>
</organism>
<proteinExistence type="inferred from homology"/>
<gene>
    <name evidence="3" type="ORF">COX44_00265</name>
</gene>